<evidence type="ECO:0000313" key="2">
    <source>
        <dbReference type="EMBL" id="KAF2655484.1"/>
    </source>
</evidence>
<evidence type="ECO:0008006" key="4">
    <source>
        <dbReference type="Google" id="ProtNLM"/>
    </source>
</evidence>
<feature type="transmembrane region" description="Helical" evidence="1">
    <location>
        <begin position="54"/>
        <end position="77"/>
    </location>
</feature>
<proteinExistence type="predicted"/>
<feature type="transmembrane region" description="Helical" evidence="1">
    <location>
        <begin position="180"/>
        <end position="203"/>
    </location>
</feature>
<organism evidence="2 3">
    <name type="scientific">Lophiostoma macrostomum CBS 122681</name>
    <dbReference type="NCBI Taxonomy" id="1314788"/>
    <lineage>
        <taxon>Eukaryota</taxon>
        <taxon>Fungi</taxon>
        <taxon>Dikarya</taxon>
        <taxon>Ascomycota</taxon>
        <taxon>Pezizomycotina</taxon>
        <taxon>Dothideomycetes</taxon>
        <taxon>Pleosporomycetidae</taxon>
        <taxon>Pleosporales</taxon>
        <taxon>Lophiostomataceae</taxon>
        <taxon>Lophiostoma</taxon>
    </lineage>
</organism>
<keyword evidence="1" id="KW-0472">Membrane</keyword>
<sequence>MVAKLMLVFVGFDVLFAMCGGLLMGFSLIAEQTMTASPTINNVAQNLLLDQCPLTAGVVNGIFIFVTFLLSLPALFLPANRGWLRAQGWLVVVCATFTLGLGLAVWVGTLQTRVKLSGIWGNQPPLVVSLLQQKFDCCGYFNATTPPFEVDNVCLNSLVAAQKGGCIAKFSSFANSYLDLIFTAAFGIVGVDVILVMCVAMVLKYRQEQERYRHIDQKNNAGGF</sequence>
<feature type="transmembrane region" description="Helical" evidence="1">
    <location>
        <begin position="89"/>
        <end position="108"/>
    </location>
</feature>
<evidence type="ECO:0000256" key="1">
    <source>
        <dbReference type="SAM" id="Phobius"/>
    </source>
</evidence>
<dbReference type="Proteomes" id="UP000799324">
    <property type="component" value="Unassembled WGS sequence"/>
</dbReference>
<dbReference type="OrthoDB" id="2279611at2759"/>
<dbReference type="EMBL" id="MU004348">
    <property type="protein sequence ID" value="KAF2655484.1"/>
    <property type="molecule type" value="Genomic_DNA"/>
</dbReference>
<accession>A0A6A6TA71</accession>
<keyword evidence="1" id="KW-1133">Transmembrane helix</keyword>
<keyword evidence="1" id="KW-0812">Transmembrane</keyword>
<dbReference type="AlphaFoldDB" id="A0A6A6TA71"/>
<protein>
    <recommendedName>
        <fullName evidence="4">Tetraspanin</fullName>
    </recommendedName>
</protein>
<feature type="transmembrane region" description="Helical" evidence="1">
    <location>
        <begin position="7"/>
        <end position="29"/>
    </location>
</feature>
<evidence type="ECO:0000313" key="3">
    <source>
        <dbReference type="Proteomes" id="UP000799324"/>
    </source>
</evidence>
<reference evidence="2" key="1">
    <citation type="journal article" date="2020" name="Stud. Mycol.">
        <title>101 Dothideomycetes genomes: a test case for predicting lifestyles and emergence of pathogens.</title>
        <authorList>
            <person name="Haridas S."/>
            <person name="Albert R."/>
            <person name="Binder M."/>
            <person name="Bloem J."/>
            <person name="Labutti K."/>
            <person name="Salamov A."/>
            <person name="Andreopoulos B."/>
            <person name="Baker S."/>
            <person name="Barry K."/>
            <person name="Bills G."/>
            <person name="Bluhm B."/>
            <person name="Cannon C."/>
            <person name="Castanera R."/>
            <person name="Culley D."/>
            <person name="Daum C."/>
            <person name="Ezra D."/>
            <person name="Gonzalez J."/>
            <person name="Henrissat B."/>
            <person name="Kuo A."/>
            <person name="Liang C."/>
            <person name="Lipzen A."/>
            <person name="Lutzoni F."/>
            <person name="Magnuson J."/>
            <person name="Mondo S."/>
            <person name="Nolan M."/>
            <person name="Ohm R."/>
            <person name="Pangilinan J."/>
            <person name="Park H.-J."/>
            <person name="Ramirez L."/>
            <person name="Alfaro M."/>
            <person name="Sun H."/>
            <person name="Tritt A."/>
            <person name="Yoshinaga Y."/>
            <person name="Zwiers L.-H."/>
            <person name="Turgeon B."/>
            <person name="Goodwin S."/>
            <person name="Spatafora J."/>
            <person name="Crous P."/>
            <person name="Grigoriev I."/>
        </authorList>
    </citation>
    <scope>NUCLEOTIDE SEQUENCE</scope>
    <source>
        <strain evidence="2">CBS 122681</strain>
    </source>
</reference>
<name>A0A6A6TA71_9PLEO</name>
<keyword evidence="3" id="KW-1185">Reference proteome</keyword>
<gene>
    <name evidence="2" type="ORF">K491DRAFT_716177</name>
</gene>